<comment type="caution">
    <text evidence="2">The sequence shown here is derived from an EMBL/GenBank/DDBJ whole genome shotgun (WGS) entry which is preliminary data.</text>
</comment>
<evidence type="ECO:0000313" key="3">
    <source>
        <dbReference type="Proteomes" id="UP001549047"/>
    </source>
</evidence>
<feature type="chain" id="PRO_5046632362" description="Lysozyme inhibitor LprI N-terminal domain-containing protein" evidence="1">
    <location>
        <begin position="27"/>
        <end position="121"/>
    </location>
</feature>
<proteinExistence type="predicted"/>
<dbReference type="RefSeq" id="WP_354555460.1">
    <property type="nucleotide sequence ID" value="NZ_JBEPMB010000001.1"/>
</dbReference>
<organism evidence="2 3">
    <name type="scientific">Rhizobium aquaticum</name>
    <dbReference type="NCBI Taxonomy" id="1549636"/>
    <lineage>
        <taxon>Bacteria</taxon>
        <taxon>Pseudomonadati</taxon>
        <taxon>Pseudomonadota</taxon>
        <taxon>Alphaproteobacteria</taxon>
        <taxon>Hyphomicrobiales</taxon>
        <taxon>Rhizobiaceae</taxon>
        <taxon>Rhizobium/Agrobacterium group</taxon>
        <taxon>Rhizobium</taxon>
    </lineage>
</organism>
<sequence length="121" mass="13554">MKTIVRSTLALAALTLSGLAGYAAHAASFDCDAKTLQPDETAICANRDLNDLDVRMATEFKWLSGMYAMGVRGELQDQQTAWLKTRQACQSDLACIRKAYEDRLKVFENDYNRFERPAPSK</sequence>
<reference evidence="2 3" key="1">
    <citation type="submission" date="2024-06" db="EMBL/GenBank/DDBJ databases">
        <title>Genomic Encyclopedia of Type Strains, Phase IV (KMG-IV): sequencing the most valuable type-strain genomes for metagenomic binning, comparative biology and taxonomic classification.</title>
        <authorList>
            <person name="Goeker M."/>
        </authorList>
    </citation>
    <scope>NUCLEOTIDE SEQUENCE [LARGE SCALE GENOMIC DNA]</scope>
    <source>
        <strain evidence="2 3">DSM 29780</strain>
    </source>
</reference>
<feature type="signal peptide" evidence="1">
    <location>
        <begin position="1"/>
        <end position="26"/>
    </location>
</feature>
<dbReference type="Proteomes" id="UP001549047">
    <property type="component" value="Unassembled WGS sequence"/>
</dbReference>
<dbReference type="InterPro" id="IPR052755">
    <property type="entry name" value="Lysozyme_Inhibitor_LprI"/>
</dbReference>
<keyword evidence="1" id="KW-0732">Signal</keyword>
<gene>
    <name evidence="2" type="ORF">ABID16_001241</name>
</gene>
<dbReference type="PANTHER" id="PTHR37549">
    <property type="entry name" value="LIPOPROTEIN LPRI"/>
    <property type="match status" value="1"/>
</dbReference>
<evidence type="ECO:0000313" key="2">
    <source>
        <dbReference type="EMBL" id="MET3612936.1"/>
    </source>
</evidence>
<keyword evidence="3" id="KW-1185">Reference proteome</keyword>
<protein>
    <recommendedName>
        <fullName evidence="4">Lysozyme inhibitor LprI N-terminal domain-containing protein</fullName>
    </recommendedName>
</protein>
<dbReference type="PANTHER" id="PTHR37549:SF1">
    <property type="entry name" value="LIPOPROTEIN LPRI"/>
    <property type="match status" value="1"/>
</dbReference>
<name>A0ABV2IWS6_9HYPH</name>
<dbReference type="EMBL" id="JBEPMB010000001">
    <property type="protein sequence ID" value="MET3612936.1"/>
    <property type="molecule type" value="Genomic_DNA"/>
</dbReference>
<evidence type="ECO:0000256" key="1">
    <source>
        <dbReference type="SAM" id="SignalP"/>
    </source>
</evidence>
<accession>A0ABV2IWS6</accession>
<evidence type="ECO:0008006" key="4">
    <source>
        <dbReference type="Google" id="ProtNLM"/>
    </source>
</evidence>